<proteinExistence type="predicted"/>
<evidence type="ECO:0000313" key="1">
    <source>
        <dbReference type="EMBL" id="KAG7441201.1"/>
    </source>
</evidence>
<name>A0A9P8AMY7_9AGAR</name>
<dbReference type="EMBL" id="MU250563">
    <property type="protein sequence ID" value="KAG7441201.1"/>
    <property type="molecule type" value="Genomic_DNA"/>
</dbReference>
<dbReference type="GeneID" id="66109618"/>
<protein>
    <submittedName>
        <fullName evidence="1">Uncharacterized protein</fullName>
    </submittedName>
</protein>
<sequence>MILPKDIATIPTVVTLGHGKDERRGSGVIFEDETDRDFCAEWRGKGERESFGYLV</sequence>
<keyword evidence="2" id="KW-1185">Reference proteome</keyword>
<reference evidence="1" key="1">
    <citation type="submission" date="2020-11" db="EMBL/GenBank/DDBJ databases">
        <title>Adaptations for nitrogen fixation in a non-lichenized fungal sporocarp promotes dispersal by wood-feeding termites.</title>
        <authorList>
            <consortium name="DOE Joint Genome Institute"/>
            <person name="Koch R.A."/>
            <person name="Yoon G."/>
            <person name="Arayal U."/>
            <person name="Lail K."/>
            <person name="Amirebrahimi M."/>
            <person name="Labutti K."/>
            <person name="Lipzen A."/>
            <person name="Riley R."/>
            <person name="Barry K."/>
            <person name="Henrissat B."/>
            <person name="Grigoriev I.V."/>
            <person name="Herr J.R."/>
            <person name="Aime M.C."/>
        </authorList>
    </citation>
    <scope>NUCLEOTIDE SEQUENCE</scope>
    <source>
        <strain evidence="1">MCA 3950</strain>
    </source>
</reference>
<dbReference type="AlphaFoldDB" id="A0A9P8AMY7"/>
<gene>
    <name evidence="1" type="ORF">BT62DRAFT_937439</name>
</gene>
<accession>A0A9P8AMY7</accession>
<evidence type="ECO:0000313" key="2">
    <source>
        <dbReference type="Proteomes" id="UP000812287"/>
    </source>
</evidence>
<organism evidence="1 2">
    <name type="scientific">Guyanagaster necrorhizus</name>
    <dbReference type="NCBI Taxonomy" id="856835"/>
    <lineage>
        <taxon>Eukaryota</taxon>
        <taxon>Fungi</taxon>
        <taxon>Dikarya</taxon>
        <taxon>Basidiomycota</taxon>
        <taxon>Agaricomycotina</taxon>
        <taxon>Agaricomycetes</taxon>
        <taxon>Agaricomycetidae</taxon>
        <taxon>Agaricales</taxon>
        <taxon>Marasmiineae</taxon>
        <taxon>Physalacriaceae</taxon>
        <taxon>Guyanagaster</taxon>
    </lineage>
</organism>
<dbReference type="Proteomes" id="UP000812287">
    <property type="component" value="Unassembled WGS sequence"/>
</dbReference>
<comment type="caution">
    <text evidence="1">The sequence shown here is derived from an EMBL/GenBank/DDBJ whole genome shotgun (WGS) entry which is preliminary data.</text>
</comment>
<dbReference type="RefSeq" id="XP_043034701.1">
    <property type="nucleotide sequence ID" value="XM_043187321.1"/>
</dbReference>